<comment type="caution">
    <text evidence="1">The sequence shown here is derived from an EMBL/GenBank/DDBJ whole genome shotgun (WGS) entry which is preliminary data.</text>
</comment>
<evidence type="ECO:0000313" key="2">
    <source>
        <dbReference type="Proteomes" id="UP001642483"/>
    </source>
</evidence>
<accession>A0ABP0G7T5</accession>
<organism evidence="1 2">
    <name type="scientific">Clavelina lepadiformis</name>
    <name type="common">Light-bulb sea squirt</name>
    <name type="synonym">Ascidia lepadiformis</name>
    <dbReference type="NCBI Taxonomy" id="159417"/>
    <lineage>
        <taxon>Eukaryota</taxon>
        <taxon>Metazoa</taxon>
        <taxon>Chordata</taxon>
        <taxon>Tunicata</taxon>
        <taxon>Ascidiacea</taxon>
        <taxon>Aplousobranchia</taxon>
        <taxon>Clavelinidae</taxon>
        <taxon>Clavelina</taxon>
    </lineage>
</organism>
<proteinExistence type="predicted"/>
<sequence length="64" mass="7694">MQYFSLLTFELMQVRQVVSQNKTKDQGMQCPCEETYLRKHFYFFPGIGQHDDDMLKNEKSNKLQ</sequence>
<protein>
    <submittedName>
        <fullName evidence="1">Uncharacterized protein</fullName>
    </submittedName>
</protein>
<gene>
    <name evidence="1" type="ORF">CVLEPA_LOCUS18624</name>
</gene>
<reference evidence="1 2" key="1">
    <citation type="submission" date="2024-02" db="EMBL/GenBank/DDBJ databases">
        <authorList>
            <person name="Daric V."/>
            <person name="Darras S."/>
        </authorList>
    </citation>
    <scope>NUCLEOTIDE SEQUENCE [LARGE SCALE GENOMIC DNA]</scope>
</reference>
<dbReference type="Proteomes" id="UP001642483">
    <property type="component" value="Unassembled WGS sequence"/>
</dbReference>
<keyword evidence="2" id="KW-1185">Reference proteome</keyword>
<evidence type="ECO:0000313" key="1">
    <source>
        <dbReference type="EMBL" id="CAK8686699.1"/>
    </source>
</evidence>
<name>A0ABP0G7T5_CLALP</name>
<dbReference type="EMBL" id="CAWYQH010000103">
    <property type="protein sequence ID" value="CAK8686699.1"/>
    <property type="molecule type" value="Genomic_DNA"/>
</dbReference>